<gene>
    <name evidence="11" type="ORF">TRIADDRAFT_52495</name>
</gene>
<evidence type="ECO:0000313" key="11">
    <source>
        <dbReference type="EMBL" id="EDV29025.1"/>
    </source>
</evidence>
<dbReference type="FunCoup" id="B3RIR1">
    <property type="interactions" value="2354"/>
</dbReference>
<dbReference type="PhylomeDB" id="B3RIR1"/>
<dbReference type="GO" id="GO:0070373">
    <property type="term" value="P:negative regulation of ERK1 and ERK2 cascade"/>
    <property type="evidence" value="ECO:0000318"/>
    <property type="project" value="GO_Central"/>
</dbReference>
<dbReference type="GO" id="GO:0005737">
    <property type="term" value="C:cytoplasm"/>
    <property type="evidence" value="ECO:0000318"/>
    <property type="project" value="GO_Central"/>
</dbReference>
<evidence type="ECO:0000256" key="2">
    <source>
        <dbReference type="ARBA" id="ARBA00009701"/>
    </source>
</evidence>
<dbReference type="PANTHER" id="PTHR46047:SF3">
    <property type="entry name" value="TYROSINE-PROTEIN PHOSPHATASE NON-RECEPTOR TYPE 61F"/>
    <property type="match status" value="1"/>
</dbReference>
<evidence type="ECO:0000313" key="12">
    <source>
        <dbReference type="Proteomes" id="UP000009022"/>
    </source>
</evidence>
<evidence type="ECO:0000259" key="9">
    <source>
        <dbReference type="PROSITE" id="PS50055"/>
    </source>
</evidence>
<feature type="region of interest" description="Disordered" evidence="8">
    <location>
        <begin position="293"/>
        <end position="366"/>
    </location>
</feature>
<reference evidence="11 12" key="1">
    <citation type="journal article" date="2008" name="Nature">
        <title>The Trichoplax genome and the nature of placozoans.</title>
        <authorList>
            <person name="Srivastava M."/>
            <person name="Begovic E."/>
            <person name="Chapman J."/>
            <person name="Putnam N.H."/>
            <person name="Hellsten U."/>
            <person name="Kawashima T."/>
            <person name="Kuo A."/>
            <person name="Mitros T."/>
            <person name="Salamov A."/>
            <person name="Carpenter M.L."/>
            <person name="Signorovitch A.Y."/>
            <person name="Moreno M.A."/>
            <person name="Kamm K."/>
            <person name="Grimwood J."/>
            <person name="Schmutz J."/>
            <person name="Shapiro H."/>
            <person name="Grigoriev I.V."/>
            <person name="Buss L.W."/>
            <person name="Schierwater B."/>
            <person name="Dellaporta S.L."/>
            <person name="Rokhsar D.S."/>
        </authorList>
    </citation>
    <scope>NUCLEOTIDE SEQUENCE [LARGE SCALE GENOMIC DNA]</scope>
    <source>
        <strain evidence="11 12">Grell-BS-1999</strain>
    </source>
</reference>
<comment type="similarity">
    <text evidence="2">Belongs to the protein-tyrosine phosphatase family. Non-receptor class 1 subfamily.</text>
</comment>
<dbReference type="STRING" id="10228.B3RIR1"/>
<protein>
    <recommendedName>
        <fullName evidence="3">protein-tyrosine-phosphatase</fullName>
        <ecNumber evidence="3">3.1.3.48</ecNumber>
    </recommendedName>
</protein>
<comment type="subcellular location">
    <subcellularLocation>
        <location evidence="1">Endomembrane system</location>
    </subcellularLocation>
</comment>
<dbReference type="GO" id="GO:0004726">
    <property type="term" value="F:non-membrane spanning protein tyrosine phosphatase activity"/>
    <property type="evidence" value="ECO:0000318"/>
    <property type="project" value="GO_Central"/>
</dbReference>
<dbReference type="PROSITE" id="PS50056">
    <property type="entry name" value="TYR_PHOSPHATASE_2"/>
    <property type="match status" value="1"/>
</dbReference>
<dbReference type="Gene3D" id="3.90.190.10">
    <property type="entry name" value="Protein tyrosine phosphatase superfamily"/>
    <property type="match status" value="1"/>
</dbReference>
<dbReference type="GO" id="GO:0005634">
    <property type="term" value="C:nucleus"/>
    <property type="evidence" value="ECO:0000318"/>
    <property type="project" value="GO_Central"/>
</dbReference>
<organism evidence="11 12">
    <name type="scientific">Trichoplax adhaerens</name>
    <name type="common">Trichoplax reptans</name>
    <dbReference type="NCBI Taxonomy" id="10228"/>
    <lineage>
        <taxon>Eukaryota</taxon>
        <taxon>Metazoa</taxon>
        <taxon>Placozoa</taxon>
        <taxon>Uniplacotomia</taxon>
        <taxon>Trichoplacea</taxon>
        <taxon>Trichoplacidae</taxon>
        <taxon>Trichoplax</taxon>
    </lineage>
</organism>
<keyword evidence="12" id="KW-1185">Reference proteome</keyword>
<dbReference type="GO" id="GO:0019901">
    <property type="term" value="F:protein kinase binding"/>
    <property type="evidence" value="ECO:0000318"/>
    <property type="project" value="GO_Central"/>
</dbReference>
<dbReference type="eggNOG" id="KOG0789">
    <property type="taxonomic scope" value="Eukaryota"/>
</dbReference>
<dbReference type="KEGG" id="tad:TRIADDRAFT_52495"/>
<dbReference type="GeneID" id="6749442"/>
<feature type="compositionally biased region" description="Low complexity" evidence="8">
    <location>
        <begin position="335"/>
        <end position="347"/>
    </location>
</feature>
<dbReference type="PROSITE" id="PS50055">
    <property type="entry name" value="TYR_PHOSPHATASE_PTP"/>
    <property type="match status" value="1"/>
</dbReference>
<feature type="compositionally biased region" description="Polar residues" evidence="8">
    <location>
        <begin position="308"/>
        <end position="334"/>
    </location>
</feature>
<dbReference type="OrthoDB" id="9450131at2759"/>
<dbReference type="EC" id="3.1.3.48" evidence="3"/>
<dbReference type="InterPro" id="IPR003595">
    <property type="entry name" value="Tyr_Pase_cat"/>
</dbReference>
<dbReference type="InParanoid" id="B3RIR1"/>
<dbReference type="GO" id="GO:0012505">
    <property type="term" value="C:endomembrane system"/>
    <property type="evidence" value="ECO:0007669"/>
    <property type="project" value="UniProtKB-SubCell"/>
</dbReference>
<evidence type="ECO:0000256" key="3">
    <source>
        <dbReference type="ARBA" id="ARBA00013064"/>
    </source>
</evidence>
<dbReference type="HOGENOM" id="CLU_001645_9_0_1"/>
<dbReference type="InterPro" id="IPR029021">
    <property type="entry name" value="Prot-tyrosine_phosphatase-like"/>
</dbReference>
<evidence type="ECO:0000256" key="1">
    <source>
        <dbReference type="ARBA" id="ARBA00004308"/>
    </source>
</evidence>
<name>B3RIR1_TRIAD</name>
<dbReference type="PANTHER" id="PTHR46047">
    <property type="entry name" value="TYROSINE-PROTEIN PHOSPHATASE NON-RECEPTOR TYPE 61F"/>
    <property type="match status" value="1"/>
</dbReference>
<dbReference type="RefSeq" id="XP_002108227.1">
    <property type="nucleotide sequence ID" value="XM_002108191.1"/>
</dbReference>
<dbReference type="SUPFAM" id="SSF52799">
    <property type="entry name" value="(Phosphotyrosine protein) phosphatases II"/>
    <property type="match status" value="1"/>
</dbReference>
<keyword evidence="6" id="KW-0904">Protein phosphatase</keyword>
<evidence type="ECO:0000256" key="4">
    <source>
        <dbReference type="ARBA" id="ARBA00022553"/>
    </source>
</evidence>
<dbReference type="CTD" id="6749442"/>
<evidence type="ECO:0000256" key="8">
    <source>
        <dbReference type="SAM" id="MobiDB-lite"/>
    </source>
</evidence>
<keyword evidence="5" id="KW-0378">Hydrolase</keyword>
<sequence length="400" mass="46208">MDLEYQQLNDTNGWVELYKSIVQSSDNIKHKCVQAKVPSNVKKNRYNNVLPYDETRVKLKGENDYINASFVSGPLDHTAASFWQMVWEQNSRGIVMLNKLTENGSIKCYQYWPLHKNQPLRFRNHFQVTLTEEIYESDDCIIRQLNLVNEKDSESRTIFQYHFTSWPDFGVPRSPASFYEFVDRIRNSESHSTEYGPLISHCSAGIGRSGTYCLVNLCLLQIQENEDLSVQPKEILIDMRKCRKGLVQTQEQLRFAYEVTLYGAFKILRHDKISCSINFDISNDNLKRNIKKVSTSAAPSKPKRSRSTLRTTTNDSITVYNSNTSTKDQSVDLRNSSNSASESNNNSPEDTSGQSLRHRSYKEKQEKTATLVAEIKKKVVKNERRSFLLRYLYRAGVRDT</sequence>
<dbReference type="EMBL" id="DS985241">
    <property type="protein sequence ID" value="EDV29025.1"/>
    <property type="molecule type" value="Genomic_DNA"/>
</dbReference>
<dbReference type="AlphaFoldDB" id="B3RIR1"/>
<accession>B3RIR1</accession>
<dbReference type="Proteomes" id="UP000009022">
    <property type="component" value="Unassembled WGS sequence"/>
</dbReference>
<evidence type="ECO:0000256" key="5">
    <source>
        <dbReference type="ARBA" id="ARBA00022801"/>
    </source>
</evidence>
<dbReference type="OMA" id="SEMPNTE"/>
<proteinExistence type="inferred from homology"/>
<dbReference type="InterPro" id="IPR000387">
    <property type="entry name" value="Tyr_Pase_dom"/>
</dbReference>
<evidence type="ECO:0000256" key="6">
    <source>
        <dbReference type="ARBA" id="ARBA00022912"/>
    </source>
</evidence>
<keyword evidence="7" id="KW-0472">Membrane</keyword>
<dbReference type="SMART" id="SM00194">
    <property type="entry name" value="PTPc"/>
    <property type="match status" value="1"/>
</dbReference>
<dbReference type="Pfam" id="PF00102">
    <property type="entry name" value="Y_phosphatase"/>
    <property type="match status" value="1"/>
</dbReference>
<dbReference type="GO" id="GO:0046426">
    <property type="term" value="P:negative regulation of receptor signaling pathway via JAK-STAT"/>
    <property type="evidence" value="ECO:0000318"/>
    <property type="project" value="GO_Central"/>
</dbReference>
<evidence type="ECO:0000256" key="7">
    <source>
        <dbReference type="ARBA" id="ARBA00023136"/>
    </source>
</evidence>
<dbReference type="InterPro" id="IPR000242">
    <property type="entry name" value="PTP_cat"/>
</dbReference>
<dbReference type="SMART" id="SM00404">
    <property type="entry name" value="PTPc_motif"/>
    <property type="match status" value="1"/>
</dbReference>
<dbReference type="PRINTS" id="PR00700">
    <property type="entry name" value="PRTYPHPHTASE"/>
</dbReference>
<feature type="domain" description="Tyrosine-protein phosphatase" evidence="9">
    <location>
        <begin position="1"/>
        <end position="263"/>
    </location>
</feature>
<keyword evidence="4" id="KW-0597">Phosphoprotein</keyword>
<dbReference type="InterPro" id="IPR051985">
    <property type="entry name" value="NR_tyrosine_phosphatase"/>
</dbReference>
<evidence type="ECO:0000259" key="10">
    <source>
        <dbReference type="PROSITE" id="PS50056"/>
    </source>
</evidence>
<feature type="domain" description="Tyrosine specific protein phosphatases" evidence="10">
    <location>
        <begin position="179"/>
        <end position="254"/>
    </location>
</feature>